<evidence type="ECO:0000256" key="1">
    <source>
        <dbReference type="SAM" id="MobiDB-lite"/>
    </source>
</evidence>
<reference evidence="2 3" key="1">
    <citation type="journal article" date="2016" name="Sci. Rep.">
        <title>The Dendrobium catenatum Lindl. genome sequence provides insights into polysaccharide synthase, floral development and adaptive evolution.</title>
        <authorList>
            <person name="Zhang G.Q."/>
            <person name="Xu Q."/>
            <person name="Bian C."/>
            <person name="Tsai W.C."/>
            <person name="Yeh C.M."/>
            <person name="Liu K.W."/>
            <person name="Yoshida K."/>
            <person name="Zhang L.S."/>
            <person name="Chang S.B."/>
            <person name="Chen F."/>
            <person name="Shi Y."/>
            <person name="Su Y.Y."/>
            <person name="Zhang Y.Q."/>
            <person name="Chen L.J."/>
            <person name="Yin Y."/>
            <person name="Lin M."/>
            <person name="Huang H."/>
            <person name="Deng H."/>
            <person name="Wang Z.W."/>
            <person name="Zhu S.L."/>
            <person name="Zhao X."/>
            <person name="Deng C."/>
            <person name="Niu S.C."/>
            <person name="Huang J."/>
            <person name="Wang M."/>
            <person name="Liu G.H."/>
            <person name="Yang H.J."/>
            <person name="Xiao X.J."/>
            <person name="Hsiao Y.Y."/>
            <person name="Wu W.L."/>
            <person name="Chen Y.Y."/>
            <person name="Mitsuda N."/>
            <person name="Ohme-Takagi M."/>
            <person name="Luo Y.B."/>
            <person name="Van de Peer Y."/>
            <person name="Liu Z.J."/>
        </authorList>
    </citation>
    <scope>NUCLEOTIDE SEQUENCE [LARGE SCALE GENOMIC DNA]</scope>
    <source>
        <tissue evidence="2">The whole plant</tissue>
    </source>
</reference>
<name>A0A2I0XH32_9ASPA</name>
<dbReference type="AlphaFoldDB" id="A0A2I0XH32"/>
<keyword evidence="3" id="KW-1185">Reference proteome</keyword>
<reference evidence="2 3" key="2">
    <citation type="journal article" date="2017" name="Nature">
        <title>The Apostasia genome and the evolution of orchids.</title>
        <authorList>
            <person name="Zhang G.Q."/>
            <person name="Liu K.W."/>
            <person name="Li Z."/>
            <person name="Lohaus R."/>
            <person name="Hsiao Y.Y."/>
            <person name="Niu S.C."/>
            <person name="Wang J.Y."/>
            <person name="Lin Y.C."/>
            <person name="Xu Q."/>
            <person name="Chen L.J."/>
            <person name="Yoshida K."/>
            <person name="Fujiwara S."/>
            <person name="Wang Z.W."/>
            <person name="Zhang Y.Q."/>
            <person name="Mitsuda N."/>
            <person name="Wang M."/>
            <person name="Liu G.H."/>
            <person name="Pecoraro L."/>
            <person name="Huang H.X."/>
            <person name="Xiao X.J."/>
            <person name="Lin M."/>
            <person name="Wu X.Y."/>
            <person name="Wu W.L."/>
            <person name="Chen Y.Y."/>
            <person name="Chang S.B."/>
            <person name="Sakamoto S."/>
            <person name="Ohme-Takagi M."/>
            <person name="Yagi M."/>
            <person name="Zeng S.J."/>
            <person name="Shen C.Y."/>
            <person name="Yeh C.M."/>
            <person name="Luo Y.B."/>
            <person name="Tsai W.C."/>
            <person name="Van de Peer Y."/>
            <person name="Liu Z.J."/>
        </authorList>
    </citation>
    <scope>NUCLEOTIDE SEQUENCE [LARGE SCALE GENOMIC DNA]</scope>
    <source>
        <tissue evidence="2">The whole plant</tissue>
    </source>
</reference>
<sequence length="54" mass="6295">MEIRIHGDWLNNSSEDGSDPDSFSNPDFDFKMVPDKPLRVASRGKFWNRGGRRR</sequence>
<organism evidence="2 3">
    <name type="scientific">Dendrobium catenatum</name>
    <dbReference type="NCBI Taxonomy" id="906689"/>
    <lineage>
        <taxon>Eukaryota</taxon>
        <taxon>Viridiplantae</taxon>
        <taxon>Streptophyta</taxon>
        <taxon>Embryophyta</taxon>
        <taxon>Tracheophyta</taxon>
        <taxon>Spermatophyta</taxon>
        <taxon>Magnoliopsida</taxon>
        <taxon>Liliopsida</taxon>
        <taxon>Asparagales</taxon>
        <taxon>Orchidaceae</taxon>
        <taxon>Epidendroideae</taxon>
        <taxon>Malaxideae</taxon>
        <taxon>Dendrobiinae</taxon>
        <taxon>Dendrobium</taxon>
    </lineage>
</organism>
<proteinExistence type="predicted"/>
<dbReference type="Proteomes" id="UP000233837">
    <property type="component" value="Unassembled WGS sequence"/>
</dbReference>
<evidence type="ECO:0000313" key="2">
    <source>
        <dbReference type="EMBL" id="PKU87223.1"/>
    </source>
</evidence>
<gene>
    <name evidence="2" type="ORF">MA16_Dca009371</name>
</gene>
<dbReference type="EMBL" id="KZ501892">
    <property type="protein sequence ID" value="PKU87223.1"/>
    <property type="molecule type" value="Genomic_DNA"/>
</dbReference>
<accession>A0A2I0XH32</accession>
<feature type="region of interest" description="Disordered" evidence="1">
    <location>
        <begin position="1"/>
        <end position="30"/>
    </location>
</feature>
<evidence type="ECO:0000313" key="3">
    <source>
        <dbReference type="Proteomes" id="UP000233837"/>
    </source>
</evidence>
<protein>
    <submittedName>
        <fullName evidence="2">Uncharacterized protein</fullName>
    </submittedName>
</protein>